<feature type="region of interest" description="Disordered" evidence="1">
    <location>
        <begin position="103"/>
        <end position="169"/>
    </location>
</feature>
<feature type="compositionally biased region" description="Low complexity" evidence="1">
    <location>
        <begin position="109"/>
        <end position="124"/>
    </location>
</feature>
<feature type="compositionally biased region" description="Low complexity" evidence="1">
    <location>
        <begin position="149"/>
        <end position="159"/>
    </location>
</feature>
<keyword evidence="2" id="KW-1133">Transmembrane helix</keyword>
<reference evidence="3 4" key="1">
    <citation type="submission" date="2018-06" db="EMBL/GenBank/DDBJ databases">
        <authorList>
            <consortium name="Pathogen Informatics"/>
            <person name="Doyle S."/>
        </authorList>
    </citation>
    <scope>NUCLEOTIDE SEQUENCE [LARGE SCALE GENOMIC DNA]</scope>
    <source>
        <strain evidence="3 4">NCTC9935</strain>
    </source>
</reference>
<name>A0A2X0U1V7_9ACTO</name>
<feature type="region of interest" description="Disordered" evidence="1">
    <location>
        <begin position="1"/>
        <end position="66"/>
    </location>
</feature>
<feature type="compositionally biased region" description="Gly residues" evidence="1">
    <location>
        <begin position="18"/>
        <end position="30"/>
    </location>
</feature>
<gene>
    <name evidence="3" type="ORF">NCTC9935_01648</name>
</gene>
<dbReference type="GeneID" id="93759090"/>
<dbReference type="OrthoDB" id="10003470at2"/>
<dbReference type="Proteomes" id="UP000250192">
    <property type="component" value="Unassembled WGS sequence"/>
</dbReference>
<protein>
    <submittedName>
        <fullName evidence="3">Uncharacterized protein</fullName>
    </submittedName>
</protein>
<keyword evidence="2" id="KW-0472">Membrane</keyword>
<evidence type="ECO:0000256" key="2">
    <source>
        <dbReference type="SAM" id="Phobius"/>
    </source>
</evidence>
<accession>A0A2X0U1V7</accession>
<organism evidence="3 4">
    <name type="scientific">Schaalia odontolytica</name>
    <dbReference type="NCBI Taxonomy" id="1660"/>
    <lineage>
        <taxon>Bacteria</taxon>
        <taxon>Bacillati</taxon>
        <taxon>Actinomycetota</taxon>
        <taxon>Actinomycetes</taxon>
        <taxon>Actinomycetales</taxon>
        <taxon>Actinomycetaceae</taxon>
        <taxon>Schaalia</taxon>
    </lineage>
</organism>
<feature type="transmembrane region" description="Helical" evidence="2">
    <location>
        <begin position="75"/>
        <end position="100"/>
    </location>
</feature>
<evidence type="ECO:0000313" key="3">
    <source>
        <dbReference type="EMBL" id="SPT56123.1"/>
    </source>
</evidence>
<sequence>MSSPFSQNNQQPYQPQQGMGGYAQQGGYQQGGYPQQVGYQQQASQSSYGTSPYGHPAYPGGPMGPQPSGSNNGKLIAIIAGSFVIALIVAVIVTFIFTFASSSSQNDRSAGPSPSNSPSYGSQPTSGHSPSPSYGSKPHPTSGSGSGSSGASNGSSGSADPEVEQRIKSTCDSQLRTAVLGANISNQKFELVSSSSDKESYEYTGHVTGTSAKNKGQVDTDFICKVDYDVSSGLIETSLSEK</sequence>
<feature type="compositionally biased region" description="Polar residues" evidence="1">
    <location>
        <begin position="125"/>
        <end position="134"/>
    </location>
</feature>
<dbReference type="EMBL" id="UAPR01000007">
    <property type="protein sequence ID" value="SPT56123.1"/>
    <property type="molecule type" value="Genomic_DNA"/>
</dbReference>
<evidence type="ECO:0000313" key="4">
    <source>
        <dbReference type="Proteomes" id="UP000250192"/>
    </source>
</evidence>
<keyword evidence="4" id="KW-1185">Reference proteome</keyword>
<dbReference type="RefSeq" id="WP_111824130.1">
    <property type="nucleotide sequence ID" value="NZ_CBDERX010000078.1"/>
</dbReference>
<proteinExistence type="predicted"/>
<keyword evidence="2" id="KW-0812">Transmembrane</keyword>
<feature type="compositionally biased region" description="Low complexity" evidence="1">
    <location>
        <begin position="1"/>
        <end position="17"/>
    </location>
</feature>
<evidence type="ECO:0000256" key="1">
    <source>
        <dbReference type="SAM" id="MobiDB-lite"/>
    </source>
</evidence>
<feature type="compositionally biased region" description="Low complexity" evidence="1">
    <location>
        <begin position="31"/>
        <end position="49"/>
    </location>
</feature>
<dbReference type="AlphaFoldDB" id="A0A2X0U1V7"/>